<keyword evidence="4" id="KW-0132">Cell division</keyword>
<evidence type="ECO:0000256" key="3">
    <source>
        <dbReference type="ARBA" id="ARBA00022490"/>
    </source>
</evidence>
<feature type="domain" description="HAUS augmin-like complex subunit 3 N-terminal" evidence="11">
    <location>
        <begin position="29"/>
        <end position="320"/>
    </location>
</feature>
<accession>A0A6P7LWG1</accession>
<keyword evidence="7 10" id="KW-0175">Coiled coil</keyword>
<dbReference type="InterPro" id="IPR026206">
    <property type="entry name" value="HAUS3"/>
</dbReference>
<protein>
    <submittedName>
        <fullName evidence="13 14">HAUS augmin-like complex subunit 3 isoform X8</fullName>
    </submittedName>
</protein>
<evidence type="ECO:0000256" key="1">
    <source>
        <dbReference type="ARBA" id="ARBA00004186"/>
    </source>
</evidence>
<keyword evidence="3" id="KW-0963">Cytoplasm</keyword>
<proteinExistence type="inferred from homology"/>
<dbReference type="RefSeq" id="XP_028999150.1">
    <property type="nucleotide sequence ID" value="XM_029143317.3"/>
</dbReference>
<dbReference type="GO" id="GO:0072686">
    <property type="term" value="C:mitotic spindle"/>
    <property type="evidence" value="ECO:0007669"/>
    <property type="project" value="TreeGrafter"/>
</dbReference>
<sequence length="667" mass="75132">MLDGGQFVEALGRLGYPGTSSLKASEFDWLFDCAPENLHFLRFFCRSLNRTNVITTEEARAFRDLRQSGKPILDESALDEVLKTLGSSDGGGANILGSTSSSDCMFGTDVDVTIEDLEAELQALRREKELKQQRYNRLQVVTISRADVDLRLTAELESAACKLKKTTASVGAENADTNTMLQNLSDEVRKLASYLPARPEAKEKEEAIQSNPSAPKGYTVLPSQLSLDSYLHQEELNTKTLTTFTKMHFFNGISDIVETSCSGRFQILDLSSCEVGEEEENEYDGKETEKWVVERRRTEMARLQWSHIVTQHQLMNAMAEEKSVKAGLDWLSEKSSHAKSISNSSSLHVRQAVSRKELQAVEAELEALLHGPVLAALRESAKLLNVPIVRGDLALQLARQDYYTSRQDQVRDYLLRQKASFDLVLLAQEVELKKWRTCLKHLEEVNSRMVMEGNAMTSRIESLAHPDLAINPRPNPIISSKDAAFSRLLQILDHDSDHGRSEPFRTYEALDQAASDLAGNLQMTRDALGGSRREQHYTAARLYGDCEALHRSMYTELQQLVLGPQVCPTVSTDLDLLCPNTQELKVKLVEAESQLQSLQHLMQEIMGETKVKRLQLERSALLRRERELYIYFHLDARLLQKIVEDLESKCHKREASSSQTSVLGELI</sequence>
<dbReference type="AlphaFoldDB" id="A0A6P7LWG1"/>
<dbReference type="InterPro" id="IPR032733">
    <property type="entry name" value="HAUS3_N"/>
</dbReference>
<dbReference type="Pfam" id="PF14932">
    <property type="entry name" value="HAUS-augmin3"/>
    <property type="match status" value="1"/>
</dbReference>
<dbReference type="Proteomes" id="UP000515150">
    <property type="component" value="Chromosome 2"/>
</dbReference>
<evidence type="ECO:0000256" key="6">
    <source>
        <dbReference type="ARBA" id="ARBA00022776"/>
    </source>
</evidence>
<dbReference type="RefSeq" id="XP_028999151.1">
    <property type="nucleotide sequence ID" value="XM_029143318.3"/>
</dbReference>
<evidence type="ECO:0000256" key="2">
    <source>
        <dbReference type="ARBA" id="ARBA00009645"/>
    </source>
</evidence>
<dbReference type="PANTHER" id="PTHR19378">
    <property type="entry name" value="GOLGIN- RELATED"/>
    <property type="match status" value="1"/>
</dbReference>
<evidence type="ECO:0000256" key="9">
    <source>
        <dbReference type="ARBA" id="ARBA00023306"/>
    </source>
</evidence>
<dbReference type="GO" id="GO:0031023">
    <property type="term" value="P:microtubule organizing center organization"/>
    <property type="evidence" value="ECO:0007669"/>
    <property type="project" value="TreeGrafter"/>
</dbReference>
<reference evidence="13 14" key="1">
    <citation type="submission" date="2025-04" db="UniProtKB">
        <authorList>
            <consortium name="RefSeq"/>
        </authorList>
    </citation>
    <scope>IDENTIFICATION</scope>
</reference>
<name>A0A6P7LWG1_BETSP</name>
<dbReference type="GO" id="GO:0070652">
    <property type="term" value="C:HAUS complex"/>
    <property type="evidence" value="ECO:0007669"/>
    <property type="project" value="InterPro"/>
</dbReference>
<dbReference type="GO" id="GO:0005874">
    <property type="term" value="C:microtubule"/>
    <property type="evidence" value="ECO:0007669"/>
    <property type="project" value="UniProtKB-KW"/>
</dbReference>
<feature type="coiled-coil region" evidence="10">
    <location>
        <begin position="107"/>
        <end position="141"/>
    </location>
</feature>
<dbReference type="GO" id="GO:0051301">
    <property type="term" value="P:cell division"/>
    <property type="evidence" value="ECO:0007669"/>
    <property type="project" value="UniProtKB-KW"/>
</dbReference>
<evidence type="ECO:0000256" key="8">
    <source>
        <dbReference type="ARBA" id="ARBA00023212"/>
    </source>
</evidence>
<organism evidence="12 14">
    <name type="scientific">Betta splendens</name>
    <name type="common">Siamese fighting fish</name>
    <dbReference type="NCBI Taxonomy" id="158456"/>
    <lineage>
        <taxon>Eukaryota</taxon>
        <taxon>Metazoa</taxon>
        <taxon>Chordata</taxon>
        <taxon>Craniata</taxon>
        <taxon>Vertebrata</taxon>
        <taxon>Euteleostomi</taxon>
        <taxon>Actinopterygii</taxon>
        <taxon>Neopterygii</taxon>
        <taxon>Teleostei</taxon>
        <taxon>Neoteleostei</taxon>
        <taxon>Acanthomorphata</taxon>
        <taxon>Anabantaria</taxon>
        <taxon>Anabantiformes</taxon>
        <taxon>Anabantoidei</taxon>
        <taxon>Osphronemidae</taxon>
        <taxon>Betta</taxon>
    </lineage>
</organism>
<keyword evidence="8" id="KW-0206">Cytoskeleton</keyword>
<dbReference type="KEGG" id="bspl:114851413"/>
<evidence type="ECO:0000256" key="4">
    <source>
        <dbReference type="ARBA" id="ARBA00022618"/>
    </source>
</evidence>
<gene>
    <name evidence="13 14" type="primary">LOC114851413</name>
</gene>
<evidence type="ECO:0000313" key="14">
    <source>
        <dbReference type="RefSeq" id="XP_028999151.1"/>
    </source>
</evidence>
<dbReference type="GO" id="GO:0051225">
    <property type="term" value="P:spindle assembly"/>
    <property type="evidence" value="ECO:0007669"/>
    <property type="project" value="InterPro"/>
</dbReference>
<comment type="similarity">
    <text evidence="2">Belongs to the HAUS3 family.</text>
</comment>
<evidence type="ECO:0000313" key="12">
    <source>
        <dbReference type="Proteomes" id="UP000515150"/>
    </source>
</evidence>
<evidence type="ECO:0000256" key="7">
    <source>
        <dbReference type="ARBA" id="ARBA00023054"/>
    </source>
</evidence>
<feature type="coiled-coil region" evidence="10">
    <location>
        <begin position="581"/>
        <end position="608"/>
    </location>
</feature>
<keyword evidence="5" id="KW-0493">Microtubule</keyword>
<evidence type="ECO:0000256" key="10">
    <source>
        <dbReference type="SAM" id="Coils"/>
    </source>
</evidence>
<evidence type="ECO:0000259" key="11">
    <source>
        <dbReference type="Pfam" id="PF14932"/>
    </source>
</evidence>
<dbReference type="PANTHER" id="PTHR19378:SF0">
    <property type="entry name" value="HAUS AUGMIN-LIKE COMPLEX SUBUNIT 3"/>
    <property type="match status" value="1"/>
</dbReference>
<evidence type="ECO:0000256" key="5">
    <source>
        <dbReference type="ARBA" id="ARBA00022701"/>
    </source>
</evidence>
<keyword evidence="9" id="KW-0131">Cell cycle</keyword>
<keyword evidence="12" id="KW-1185">Reference proteome</keyword>
<dbReference type="GeneID" id="114851413"/>
<keyword evidence="6" id="KW-0498">Mitosis</keyword>
<evidence type="ECO:0000313" key="13">
    <source>
        <dbReference type="RefSeq" id="XP_028999150.1"/>
    </source>
</evidence>
<comment type="subcellular location">
    <subcellularLocation>
        <location evidence="1">Cytoplasm</location>
        <location evidence="1">Cytoskeleton</location>
        <location evidence="1">Spindle</location>
    </subcellularLocation>
</comment>
<dbReference type="PRINTS" id="PR02089">
    <property type="entry name" value="HAUSAUGMINL3"/>
</dbReference>
<dbReference type="GO" id="GO:0005815">
    <property type="term" value="C:microtubule organizing center"/>
    <property type="evidence" value="ECO:0007669"/>
    <property type="project" value="TreeGrafter"/>
</dbReference>